<keyword evidence="2" id="KW-0456">Lyase</keyword>
<gene>
    <name evidence="2" type="ORF">MNBD_DELTA01-308</name>
</gene>
<name>A0A3B0REW2_9ZZZZ</name>
<dbReference type="InterPro" id="IPR026445">
    <property type="entry name" value="AlkhydPrxdase/COmuclacdeCOase"/>
</dbReference>
<reference evidence="2" key="1">
    <citation type="submission" date="2018-06" db="EMBL/GenBank/DDBJ databases">
        <authorList>
            <person name="Zhirakovskaya E."/>
        </authorList>
    </citation>
    <scope>NUCLEOTIDE SEQUENCE</scope>
</reference>
<dbReference type="NCBIfam" id="TIGR04169">
    <property type="entry name" value="perox_w_seleSAM"/>
    <property type="match status" value="1"/>
</dbReference>
<evidence type="ECO:0000313" key="2">
    <source>
        <dbReference type="EMBL" id="VAV83173.1"/>
    </source>
</evidence>
<evidence type="ECO:0000259" key="1">
    <source>
        <dbReference type="Pfam" id="PF02627"/>
    </source>
</evidence>
<sequence>MDTYYNPEDLLKFSEMGEDAPELWKKFNQWYGEVFKAGALSEREKALIGLGVAHGVQCAYCIDAFTRSSLEHGADTEQMTEVVHVAAAVKGGSALVHGVQMKNTAKKIGL</sequence>
<proteinExistence type="predicted"/>
<dbReference type="InterPro" id="IPR004675">
    <property type="entry name" value="AhpD_core"/>
</dbReference>
<feature type="domain" description="Carboxymuconolactone decarboxylase-like" evidence="1">
    <location>
        <begin position="21"/>
        <end position="99"/>
    </location>
</feature>
<dbReference type="SUPFAM" id="SSF69118">
    <property type="entry name" value="AhpD-like"/>
    <property type="match status" value="1"/>
</dbReference>
<dbReference type="NCBIfam" id="TIGR00778">
    <property type="entry name" value="ahpD_dom"/>
    <property type="match status" value="1"/>
</dbReference>
<protein>
    <submittedName>
        <fullName evidence="2">Carboxymuconolactone decarboxylase</fullName>
        <ecNumber evidence="2">4.1.1.44</ecNumber>
    </submittedName>
</protein>
<dbReference type="AlphaFoldDB" id="A0A3B0REW2"/>
<dbReference type="InterPro" id="IPR003779">
    <property type="entry name" value="CMD-like"/>
</dbReference>
<dbReference type="PANTHER" id="PTHR33930:SF2">
    <property type="entry name" value="BLR3452 PROTEIN"/>
    <property type="match status" value="1"/>
</dbReference>
<dbReference type="PANTHER" id="PTHR33930">
    <property type="entry name" value="ALKYL HYDROPEROXIDE REDUCTASE AHPD"/>
    <property type="match status" value="1"/>
</dbReference>
<dbReference type="GO" id="GO:0047575">
    <property type="term" value="F:4-carboxymuconolactone decarboxylase activity"/>
    <property type="evidence" value="ECO:0007669"/>
    <property type="project" value="UniProtKB-EC"/>
</dbReference>
<organism evidence="2">
    <name type="scientific">hydrothermal vent metagenome</name>
    <dbReference type="NCBI Taxonomy" id="652676"/>
    <lineage>
        <taxon>unclassified sequences</taxon>
        <taxon>metagenomes</taxon>
        <taxon>ecological metagenomes</taxon>
    </lineage>
</organism>
<dbReference type="Pfam" id="PF02627">
    <property type="entry name" value="CMD"/>
    <property type="match status" value="1"/>
</dbReference>
<dbReference type="EC" id="4.1.1.44" evidence="2"/>
<accession>A0A3B0REW2</accession>
<dbReference type="InterPro" id="IPR029032">
    <property type="entry name" value="AhpD-like"/>
</dbReference>
<dbReference type="EMBL" id="UOEA01000036">
    <property type="protein sequence ID" value="VAV83173.1"/>
    <property type="molecule type" value="Genomic_DNA"/>
</dbReference>
<dbReference type="Gene3D" id="1.20.1290.10">
    <property type="entry name" value="AhpD-like"/>
    <property type="match status" value="1"/>
</dbReference>
<dbReference type="GO" id="GO:0051920">
    <property type="term" value="F:peroxiredoxin activity"/>
    <property type="evidence" value="ECO:0007669"/>
    <property type="project" value="InterPro"/>
</dbReference>